<keyword evidence="2" id="KW-1185">Reference proteome</keyword>
<reference evidence="1 2" key="2">
    <citation type="journal article" date="2018" name="Int. J. Syst. Evol. Microbiol.">
        <title>Burkholderia insecticola sp. nov., a gut symbiotic bacterium of the bean bug Riptortus pedestris.</title>
        <authorList>
            <person name="Takeshita K."/>
            <person name="Tamaki H."/>
            <person name="Ohbayashi T."/>
            <person name="Meng X.-Y."/>
            <person name="Sone T."/>
            <person name="Mitani Y."/>
            <person name="Peeters C."/>
            <person name="Kikuchi Y."/>
            <person name="Vandamme P."/>
        </authorList>
    </citation>
    <scope>NUCLEOTIDE SEQUENCE [LARGE SCALE GENOMIC DNA]</scope>
    <source>
        <strain evidence="1">RPE64</strain>
    </source>
</reference>
<dbReference type="EMBL" id="AP013058">
    <property type="protein sequence ID" value="BAN23256.1"/>
    <property type="molecule type" value="Genomic_DNA"/>
</dbReference>
<dbReference type="KEGG" id="buo:BRPE64_ACDS15020"/>
<reference evidence="1 2" key="1">
    <citation type="journal article" date="2013" name="Genome Announc.">
        <title>Complete Genome Sequence of Burkholderia sp. Strain RPE64, Bacterial Symbiont of the Bean Bug Riptortus pedestris.</title>
        <authorList>
            <person name="Shibata T.F."/>
            <person name="Maeda T."/>
            <person name="Nikoh N."/>
            <person name="Yamaguchi K."/>
            <person name="Oshima K."/>
            <person name="Hattori M."/>
            <person name="Nishiyama T."/>
            <person name="Hasebe M."/>
            <person name="Fukatsu T."/>
            <person name="Kikuchi Y."/>
            <person name="Shigenobu S."/>
        </authorList>
    </citation>
    <scope>NUCLEOTIDE SEQUENCE [LARGE SCALE GENOMIC DNA]</scope>
</reference>
<sequence length="37" mass="4185">MAASHVSTRYFSLASVWLTVRMRKKDASSCRFFSLSG</sequence>
<proteinExistence type="predicted"/>
<evidence type="ECO:0000313" key="1">
    <source>
        <dbReference type="EMBL" id="BAN23256.1"/>
    </source>
</evidence>
<protein>
    <submittedName>
        <fullName evidence="1">Uncharacterized protein</fullName>
    </submittedName>
</protein>
<dbReference type="AlphaFoldDB" id="R4WWE7"/>
<dbReference type="HOGENOM" id="CLU_3341214_0_0_4"/>
<gene>
    <name evidence="1" type="ORF">BRPE64_ACDS15020</name>
</gene>
<evidence type="ECO:0000313" key="2">
    <source>
        <dbReference type="Proteomes" id="UP000013966"/>
    </source>
</evidence>
<dbReference type="Proteomes" id="UP000013966">
    <property type="component" value="Chromosome 1"/>
</dbReference>
<organism evidence="1 2">
    <name type="scientific">Caballeronia insecticola</name>
    <dbReference type="NCBI Taxonomy" id="758793"/>
    <lineage>
        <taxon>Bacteria</taxon>
        <taxon>Pseudomonadati</taxon>
        <taxon>Pseudomonadota</taxon>
        <taxon>Betaproteobacteria</taxon>
        <taxon>Burkholderiales</taxon>
        <taxon>Burkholderiaceae</taxon>
        <taxon>Caballeronia</taxon>
    </lineage>
</organism>
<accession>R4WWE7</accession>
<name>R4WWE7_9BURK</name>
<dbReference type="PATRIC" id="fig|758793.3.peg.1503"/>